<name>A0A0L0SHY2_ALLM3</name>
<gene>
    <name evidence="1" type="ORF">AMAG_18803</name>
</gene>
<reference evidence="2" key="2">
    <citation type="submission" date="2009-11" db="EMBL/GenBank/DDBJ databases">
        <title>The Genome Sequence of Allomyces macrogynus strain ATCC 38327.</title>
        <authorList>
            <consortium name="The Broad Institute Genome Sequencing Platform"/>
            <person name="Russ C."/>
            <person name="Cuomo C."/>
            <person name="Shea T."/>
            <person name="Young S.K."/>
            <person name="Zeng Q."/>
            <person name="Koehrsen M."/>
            <person name="Haas B."/>
            <person name="Borodovsky M."/>
            <person name="Guigo R."/>
            <person name="Alvarado L."/>
            <person name="Berlin A."/>
            <person name="Borenstein D."/>
            <person name="Chen Z."/>
            <person name="Engels R."/>
            <person name="Freedman E."/>
            <person name="Gellesch M."/>
            <person name="Goldberg J."/>
            <person name="Griggs A."/>
            <person name="Gujja S."/>
            <person name="Heiman D."/>
            <person name="Hepburn T."/>
            <person name="Howarth C."/>
            <person name="Jen D."/>
            <person name="Larson L."/>
            <person name="Lewis B."/>
            <person name="Mehta T."/>
            <person name="Park D."/>
            <person name="Pearson M."/>
            <person name="Roberts A."/>
            <person name="Saif S."/>
            <person name="Shenoy N."/>
            <person name="Sisk P."/>
            <person name="Stolte C."/>
            <person name="Sykes S."/>
            <person name="Walk T."/>
            <person name="White J."/>
            <person name="Yandava C."/>
            <person name="Burger G."/>
            <person name="Gray M.W."/>
            <person name="Holland P.W.H."/>
            <person name="King N."/>
            <person name="Lang F.B.F."/>
            <person name="Roger A.J."/>
            <person name="Ruiz-Trillo I."/>
            <person name="Lander E."/>
            <person name="Nusbaum C."/>
        </authorList>
    </citation>
    <scope>NUCLEOTIDE SEQUENCE [LARGE SCALE GENOMIC DNA]</scope>
    <source>
        <strain evidence="2">ATCC 38327</strain>
    </source>
</reference>
<accession>A0A0L0SHY2</accession>
<keyword evidence="2" id="KW-1185">Reference proteome</keyword>
<sequence length="71" mass="7326">MPWSGTSKVLQGHALLDLYKELDEGGPVYGPVSTWDDDDDLAEDLGGADASMTAGIGAAASSDQLEAWDAA</sequence>
<organism evidence="1 2">
    <name type="scientific">Allomyces macrogynus (strain ATCC 38327)</name>
    <name type="common">Allomyces javanicus var. macrogynus</name>
    <dbReference type="NCBI Taxonomy" id="578462"/>
    <lineage>
        <taxon>Eukaryota</taxon>
        <taxon>Fungi</taxon>
        <taxon>Fungi incertae sedis</taxon>
        <taxon>Blastocladiomycota</taxon>
        <taxon>Blastocladiomycetes</taxon>
        <taxon>Blastocladiales</taxon>
        <taxon>Blastocladiaceae</taxon>
        <taxon>Allomyces</taxon>
    </lineage>
</organism>
<evidence type="ECO:0000313" key="1">
    <source>
        <dbReference type="EMBL" id="KNE62059.1"/>
    </source>
</evidence>
<proteinExistence type="predicted"/>
<dbReference type="VEuPathDB" id="FungiDB:AMAG_18803"/>
<dbReference type="AlphaFoldDB" id="A0A0L0SHY2"/>
<dbReference type="Proteomes" id="UP000054350">
    <property type="component" value="Unassembled WGS sequence"/>
</dbReference>
<reference evidence="1 2" key="1">
    <citation type="submission" date="2009-11" db="EMBL/GenBank/DDBJ databases">
        <title>Annotation of Allomyces macrogynus ATCC 38327.</title>
        <authorList>
            <consortium name="The Broad Institute Genome Sequencing Platform"/>
            <person name="Russ C."/>
            <person name="Cuomo C."/>
            <person name="Burger G."/>
            <person name="Gray M.W."/>
            <person name="Holland P.W.H."/>
            <person name="King N."/>
            <person name="Lang F.B.F."/>
            <person name="Roger A.J."/>
            <person name="Ruiz-Trillo I."/>
            <person name="Young S.K."/>
            <person name="Zeng Q."/>
            <person name="Gargeya S."/>
            <person name="Fitzgerald M."/>
            <person name="Haas B."/>
            <person name="Abouelleil A."/>
            <person name="Alvarado L."/>
            <person name="Arachchi H.M."/>
            <person name="Berlin A."/>
            <person name="Chapman S.B."/>
            <person name="Gearin G."/>
            <person name="Goldberg J."/>
            <person name="Griggs A."/>
            <person name="Gujja S."/>
            <person name="Hansen M."/>
            <person name="Heiman D."/>
            <person name="Howarth C."/>
            <person name="Larimer J."/>
            <person name="Lui A."/>
            <person name="MacDonald P.J.P."/>
            <person name="McCowen C."/>
            <person name="Montmayeur A."/>
            <person name="Murphy C."/>
            <person name="Neiman D."/>
            <person name="Pearson M."/>
            <person name="Priest M."/>
            <person name="Roberts A."/>
            <person name="Saif S."/>
            <person name="Shea T."/>
            <person name="Sisk P."/>
            <person name="Stolte C."/>
            <person name="Sykes S."/>
            <person name="Wortman J."/>
            <person name="Nusbaum C."/>
            <person name="Birren B."/>
        </authorList>
    </citation>
    <scope>NUCLEOTIDE SEQUENCE [LARGE SCALE GENOMIC DNA]</scope>
    <source>
        <strain evidence="1 2">ATCC 38327</strain>
    </source>
</reference>
<evidence type="ECO:0000313" key="2">
    <source>
        <dbReference type="Proteomes" id="UP000054350"/>
    </source>
</evidence>
<dbReference type="EMBL" id="GG745339">
    <property type="protein sequence ID" value="KNE62059.1"/>
    <property type="molecule type" value="Genomic_DNA"/>
</dbReference>
<protein>
    <submittedName>
        <fullName evidence="1">Uncharacterized protein</fullName>
    </submittedName>
</protein>